<dbReference type="PANTHER" id="PTHR30510:SF2">
    <property type="entry name" value="UPF0229 PROTEIN YEAH"/>
    <property type="match status" value="1"/>
</dbReference>
<evidence type="ECO:0000313" key="6">
    <source>
        <dbReference type="Proteomes" id="UP000439591"/>
    </source>
</evidence>
<dbReference type="AlphaFoldDB" id="A0A5S9Q034"/>
<organism evidence="4 6">
    <name type="scientific">Zhongshania aliphaticivorans</name>
    <dbReference type="NCBI Taxonomy" id="1470434"/>
    <lineage>
        <taxon>Bacteria</taxon>
        <taxon>Pseudomonadati</taxon>
        <taxon>Pseudomonadota</taxon>
        <taxon>Gammaproteobacteria</taxon>
        <taxon>Cellvibrionales</taxon>
        <taxon>Spongiibacteraceae</taxon>
        <taxon>Zhongshania</taxon>
    </lineage>
</organism>
<feature type="region of interest" description="Disordered" evidence="2">
    <location>
        <begin position="49"/>
        <end position="112"/>
    </location>
</feature>
<proteinExistence type="inferred from homology"/>
<evidence type="ECO:0000313" key="3">
    <source>
        <dbReference type="EMBL" id="CAA0092864.1"/>
    </source>
</evidence>
<dbReference type="PANTHER" id="PTHR30510">
    <property type="entry name" value="UPF0229 PROTEIN YEAH"/>
    <property type="match status" value="1"/>
</dbReference>
<dbReference type="InterPro" id="IPR036465">
    <property type="entry name" value="vWFA_dom_sf"/>
</dbReference>
<dbReference type="SUPFAM" id="SSF53300">
    <property type="entry name" value="vWA-like"/>
    <property type="match status" value="1"/>
</dbReference>
<dbReference type="NCBIfam" id="NF003708">
    <property type="entry name" value="PRK05325.1-3"/>
    <property type="match status" value="1"/>
</dbReference>
<dbReference type="NCBIfam" id="NF003707">
    <property type="entry name" value="PRK05325.1-2"/>
    <property type="match status" value="1"/>
</dbReference>
<dbReference type="OrthoDB" id="9788289at2"/>
<comment type="similarity">
    <text evidence="1">Belongs to the UPF0229 family.</text>
</comment>
<dbReference type="EMBL" id="CACSIM010000004">
    <property type="protein sequence ID" value="CAA0110445.1"/>
    <property type="molecule type" value="Genomic_DNA"/>
</dbReference>
<dbReference type="Pfam" id="PF04285">
    <property type="entry name" value="DUF444"/>
    <property type="match status" value="1"/>
</dbReference>
<dbReference type="EMBL" id="CACSIK010000001">
    <property type="protein sequence ID" value="CAA0092864.1"/>
    <property type="molecule type" value="Genomic_DNA"/>
</dbReference>
<feature type="compositionally biased region" description="Gly residues" evidence="2">
    <location>
        <begin position="94"/>
        <end position="105"/>
    </location>
</feature>
<gene>
    <name evidence="3" type="ORF">IHBHHGIJ_02376</name>
    <name evidence="4" type="ORF">KFEGEMFD_02563</name>
</gene>
<dbReference type="RefSeq" id="WP_159268924.1">
    <property type="nucleotide sequence ID" value="NZ_CACSIK010000001.1"/>
</dbReference>
<keyword evidence="5" id="KW-1185">Reference proteome</keyword>
<evidence type="ECO:0000313" key="4">
    <source>
        <dbReference type="EMBL" id="CAA0110445.1"/>
    </source>
</evidence>
<accession>A0A5S9Q034</accession>
<dbReference type="Proteomes" id="UP000435877">
    <property type="component" value="Unassembled WGS sequence"/>
</dbReference>
<protein>
    <recommendedName>
        <fullName evidence="1">UPF0229 protein IHBHHGIJ_02376</fullName>
    </recommendedName>
</protein>
<evidence type="ECO:0000256" key="1">
    <source>
        <dbReference type="HAMAP-Rule" id="MF_01232"/>
    </source>
</evidence>
<feature type="compositionally biased region" description="Basic and acidic residues" evidence="2">
    <location>
        <begin position="58"/>
        <end position="75"/>
    </location>
</feature>
<name>A0A5S9Q034_9GAMM</name>
<evidence type="ECO:0000313" key="5">
    <source>
        <dbReference type="Proteomes" id="UP000435877"/>
    </source>
</evidence>
<dbReference type="HAMAP" id="MF_01232">
    <property type="entry name" value="UPF0229"/>
    <property type="match status" value="1"/>
</dbReference>
<dbReference type="InterPro" id="IPR006698">
    <property type="entry name" value="UPF0229"/>
</dbReference>
<sequence>MSMIIDRRLNDRNKNATNRQRFIKRYKAQLRRSVADIVADRSITDMSRGGEVGIPTKDISEPRFRIGQGGDREMVHPGNKAFNAGDEIAKPPSGGSGGTGSGGEGQGDEGQDNFMFTLSKEEFMNLFFDDLELPRMARTVLGDSQQFTYRRAGYTPSGVPANLSVSRSVRNAMARRIALTAPLKRELAELMQSGAAPEDIAALEKRIARIPFLDEYDLRFRHRVKEPKPISRAVMFCLMDVSASMSEEKKDLAKRFYTLLYLFLSRKYEQVELVFIRHTSNAEEVDEHAFFHDPQTGGTVVMSALNLMIDIQQERYSPNDWNIYGAQVSDGDAFGSDPQRSAARLAKDILPVCKYFAYVEVPDSSSTMTPLAAAYSQIRDETFAMSTVLDRSGVYPVLRELFQKESV</sequence>
<evidence type="ECO:0000256" key="2">
    <source>
        <dbReference type="SAM" id="MobiDB-lite"/>
    </source>
</evidence>
<dbReference type="Proteomes" id="UP000439591">
    <property type="component" value="Unassembled WGS sequence"/>
</dbReference>
<reference evidence="5 6" key="1">
    <citation type="submission" date="2019-11" db="EMBL/GenBank/DDBJ databases">
        <authorList>
            <person name="Holert J."/>
        </authorList>
    </citation>
    <scope>NUCLEOTIDE SEQUENCE [LARGE SCALE GENOMIC DNA]</scope>
    <source>
        <strain evidence="4">BC3_2A</strain>
        <strain evidence="3">SB11_1A</strain>
    </source>
</reference>